<dbReference type="EMBL" id="JASCIQ010000004">
    <property type="protein sequence ID" value="MDI3403190.1"/>
    <property type="molecule type" value="Genomic_DNA"/>
</dbReference>
<protein>
    <submittedName>
        <fullName evidence="2">Low temperature requirement protein A</fullName>
    </submittedName>
</protein>
<proteinExistence type="predicted"/>
<sequence>MLHFVKAYGVTRESEIQQWMNAWKRAHLHVPLIAGVVLLALGLKKVLEYVSAPVHHGLADPLKGVGLTALVGDVTWYLLGHVAFMWCVLHVFNVQRAVLAVLVAFERRFGLP</sequence>
<reference evidence="2 3" key="1">
    <citation type="submission" date="2023-05" db="EMBL/GenBank/DDBJ databases">
        <title>Draft genome sequence of Streptomyces sp. B-S-A6 isolated from a cave soil in Thailand.</title>
        <authorList>
            <person name="Chamroensaksri N."/>
            <person name="Muangham S."/>
        </authorList>
    </citation>
    <scope>NUCLEOTIDE SEQUENCE [LARGE SCALE GENOMIC DNA]</scope>
    <source>
        <strain evidence="2 3">B-S-A6</strain>
    </source>
</reference>
<dbReference type="Proteomes" id="UP001223978">
    <property type="component" value="Unassembled WGS sequence"/>
</dbReference>
<dbReference type="InterPro" id="IPR010640">
    <property type="entry name" value="Low_temperature_requirement_A"/>
</dbReference>
<dbReference type="RefSeq" id="WP_282541143.1">
    <property type="nucleotide sequence ID" value="NZ_JASCIQ010000004.1"/>
</dbReference>
<gene>
    <name evidence="2" type="ORF">QIS96_05040</name>
</gene>
<evidence type="ECO:0000256" key="1">
    <source>
        <dbReference type="SAM" id="Phobius"/>
    </source>
</evidence>
<keyword evidence="1" id="KW-0812">Transmembrane</keyword>
<evidence type="ECO:0000313" key="2">
    <source>
        <dbReference type="EMBL" id="MDI3403190.1"/>
    </source>
</evidence>
<keyword evidence="1" id="KW-0472">Membrane</keyword>
<dbReference type="Pfam" id="PF06772">
    <property type="entry name" value="LtrA"/>
    <property type="match status" value="1"/>
</dbReference>
<keyword evidence="3" id="KW-1185">Reference proteome</keyword>
<feature type="transmembrane region" description="Helical" evidence="1">
    <location>
        <begin position="26"/>
        <end position="43"/>
    </location>
</feature>
<keyword evidence="1" id="KW-1133">Transmembrane helix</keyword>
<evidence type="ECO:0000313" key="3">
    <source>
        <dbReference type="Proteomes" id="UP001223978"/>
    </source>
</evidence>
<organism evidence="2 3">
    <name type="scientific">Streptomyces cavernicola</name>
    <dbReference type="NCBI Taxonomy" id="3043613"/>
    <lineage>
        <taxon>Bacteria</taxon>
        <taxon>Bacillati</taxon>
        <taxon>Actinomycetota</taxon>
        <taxon>Actinomycetes</taxon>
        <taxon>Kitasatosporales</taxon>
        <taxon>Streptomycetaceae</taxon>
        <taxon>Streptomyces</taxon>
    </lineage>
</organism>
<name>A0ABT6S521_9ACTN</name>
<comment type="caution">
    <text evidence="2">The sequence shown here is derived from an EMBL/GenBank/DDBJ whole genome shotgun (WGS) entry which is preliminary data.</text>
</comment>
<accession>A0ABT6S521</accession>